<accession>A0AAD0ZIQ6</accession>
<evidence type="ECO:0000313" key="1">
    <source>
        <dbReference type="EMBL" id="AZE29893.1"/>
    </source>
</evidence>
<organism evidence="1 2">
    <name type="scientific">Pseudomonas chlororaphis subsp. aureofaciens</name>
    <dbReference type="NCBI Taxonomy" id="587851"/>
    <lineage>
        <taxon>Bacteria</taxon>
        <taxon>Pseudomonadati</taxon>
        <taxon>Pseudomonadota</taxon>
        <taxon>Gammaproteobacteria</taxon>
        <taxon>Pseudomonadales</taxon>
        <taxon>Pseudomonadaceae</taxon>
        <taxon>Pseudomonas</taxon>
    </lineage>
</organism>
<sequence length="56" mass="6428">MLQCRFYRRDSVLTALQATTGVEGMIIRHLLLGIMWRGYLVIRLHQATLDGHHAHG</sequence>
<reference evidence="1 2" key="1">
    <citation type="submission" date="2018-03" db="EMBL/GenBank/DDBJ databases">
        <title>Diversity of phytobeneficial traits revealed by whole-genome analysis of worldwide-isolated phenazine-producing Pseudomonas spp.</title>
        <authorList>
            <person name="Biessy A."/>
            <person name="Novinscak A."/>
            <person name="Blom J."/>
            <person name="Leger G."/>
            <person name="Thomashow L.S."/>
            <person name="Cazorla F.M."/>
            <person name="Josic D."/>
            <person name="Filion M."/>
        </authorList>
    </citation>
    <scope>NUCLEOTIDE SEQUENCE [LARGE SCALE GENOMIC DNA]</scope>
    <source>
        <strain evidence="1 2">ChPhzS24</strain>
    </source>
</reference>
<gene>
    <name evidence="1" type="ORF">C4K07_3108</name>
</gene>
<name>A0AAD0ZIQ6_9PSED</name>
<dbReference type="EMBL" id="CP027750">
    <property type="protein sequence ID" value="AZE29893.1"/>
    <property type="molecule type" value="Genomic_DNA"/>
</dbReference>
<protein>
    <submittedName>
        <fullName evidence="1">Uncharacterized protein</fullName>
    </submittedName>
</protein>
<dbReference type="Proteomes" id="UP000280455">
    <property type="component" value="Chromosome"/>
</dbReference>
<dbReference type="AlphaFoldDB" id="A0AAD0ZIQ6"/>
<proteinExistence type="predicted"/>
<evidence type="ECO:0000313" key="2">
    <source>
        <dbReference type="Proteomes" id="UP000280455"/>
    </source>
</evidence>